<evidence type="ECO:0000256" key="1">
    <source>
        <dbReference type="ARBA" id="ARBA00022448"/>
    </source>
</evidence>
<feature type="chain" id="PRO_5046112881" evidence="7">
    <location>
        <begin position="21"/>
        <end position="197"/>
    </location>
</feature>
<keyword evidence="2" id="KW-0004">4Fe-4S</keyword>
<dbReference type="EMBL" id="JAJMLW010000001">
    <property type="protein sequence ID" value="MCI2241542.1"/>
    <property type="molecule type" value="Genomic_DNA"/>
</dbReference>
<comment type="caution">
    <text evidence="9">The sequence shown here is derived from an EMBL/GenBank/DDBJ whole genome shotgun (WGS) entry which is preliminary data.</text>
</comment>
<dbReference type="InterPro" id="IPR017900">
    <property type="entry name" value="4Fe4S_Fe_S_CS"/>
</dbReference>
<feature type="domain" description="4Fe-4S ferredoxin-type" evidence="8">
    <location>
        <begin position="38"/>
        <end position="67"/>
    </location>
</feature>
<keyword evidence="6" id="KW-0411">Iron-sulfur</keyword>
<dbReference type="InterPro" id="IPR050294">
    <property type="entry name" value="RnfB_subfamily"/>
</dbReference>
<evidence type="ECO:0000313" key="9">
    <source>
        <dbReference type="EMBL" id="MCI2241542.1"/>
    </source>
</evidence>
<keyword evidence="7" id="KW-0732">Signal</keyword>
<gene>
    <name evidence="9" type="ORF">LPT13_04135</name>
</gene>
<dbReference type="Proteomes" id="UP001430755">
    <property type="component" value="Unassembled WGS sequence"/>
</dbReference>
<keyword evidence="10" id="KW-1185">Reference proteome</keyword>
<evidence type="ECO:0000259" key="8">
    <source>
        <dbReference type="PROSITE" id="PS51379"/>
    </source>
</evidence>
<dbReference type="Pfam" id="PF12838">
    <property type="entry name" value="Fer4_7"/>
    <property type="match status" value="2"/>
</dbReference>
<dbReference type="PANTHER" id="PTHR42859:SF10">
    <property type="entry name" value="DIMETHYLSULFOXIDE REDUCTASE CHAIN B"/>
    <property type="match status" value="1"/>
</dbReference>
<evidence type="ECO:0000256" key="4">
    <source>
        <dbReference type="ARBA" id="ARBA00022982"/>
    </source>
</evidence>
<feature type="domain" description="4Fe-4S ferredoxin-type" evidence="8">
    <location>
        <begin position="161"/>
        <end position="190"/>
    </location>
</feature>
<feature type="signal peptide" evidence="7">
    <location>
        <begin position="1"/>
        <end position="20"/>
    </location>
</feature>
<dbReference type="CDD" id="cd16373">
    <property type="entry name" value="DMSOR_beta_like"/>
    <property type="match status" value="1"/>
</dbReference>
<dbReference type="InterPro" id="IPR017896">
    <property type="entry name" value="4Fe4S_Fe-S-bd"/>
</dbReference>
<dbReference type="PROSITE" id="PS00198">
    <property type="entry name" value="4FE4S_FER_1"/>
    <property type="match status" value="2"/>
</dbReference>
<name>A0ABS9WF99_9ACTN</name>
<evidence type="ECO:0000313" key="10">
    <source>
        <dbReference type="Proteomes" id="UP001430755"/>
    </source>
</evidence>
<dbReference type="SUPFAM" id="SSF54862">
    <property type="entry name" value="4Fe-4S ferredoxins"/>
    <property type="match status" value="1"/>
</dbReference>
<sequence>MARIGTIAAVGAATLLAAVAAWEGTRPPAALLRPPGAGEPARFDARCIKCGRCLEACPYQAIHVAPLAAGVAAGTPAVDARAQACRLCPDFPCIAACPTGALAPVEGRAAAAMGTARIDEGLCLSFKGMRCEVCYRACPLIDDAITIDYRPREGDAIHAVFAPVVHEGRCAGCGLCEQRCPVSDPRPAIEVVPTGFA</sequence>
<evidence type="ECO:0000256" key="2">
    <source>
        <dbReference type="ARBA" id="ARBA00022485"/>
    </source>
</evidence>
<proteinExistence type="predicted"/>
<evidence type="ECO:0000256" key="6">
    <source>
        <dbReference type="ARBA" id="ARBA00023014"/>
    </source>
</evidence>
<evidence type="ECO:0000256" key="5">
    <source>
        <dbReference type="ARBA" id="ARBA00023004"/>
    </source>
</evidence>
<dbReference type="PANTHER" id="PTHR42859">
    <property type="entry name" value="OXIDOREDUCTASE"/>
    <property type="match status" value="1"/>
</dbReference>
<dbReference type="PROSITE" id="PS51379">
    <property type="entry name" value="4FE4S_FER_2"/>
    <property type="match status" value="3"/>
</dbReference>
<keyword evidence="5" id="KW-0408">Iron</keyword>
<reference evidence="9" key="1">
    <citation type="submission" date="2021-11" db="EMBL/GenBank/DDBJ databases">
        <title>A Novel Adlercreutzia Species, isolated from a Allomyrina dichotoma larva feces.</title>
        <authorList>
            <person name="Suh M.K."/>
        </authorList>
    </citation>
    <scope>NUCLEOTIDE SEQUENCE</scope>
    <source>
        <strain evidence="9">JBNU-10</strain>
    </source>
</reference>
<keyword evidence="3" id="KW-0479">Metal-binding</keyword>
<keyword evidence="1" id="KW-0813">Transport</keyword>
<dbReference type="Gene3D" id="3.30.70.20">
    <property type="match status" value="2"/>
</dbReference>
<organism evidence="9 10">
    <name type="scientific">Adlercreutzia faecimuris</name>
    <dbReference type="NCBI Taxonomy" id="2897341"/>
    <lineage>
        <taxon>Bacteria</taxon>
        <taxon>Bacillati</taxon>
        <taxon>Actinomycetota</taxon>
        <taxon>Coriobacteriia</taxon>
        <taxon>Eggerthellales</taxon>
        <taxon>Eggerthellaceae</taxon>
        <taxon>Adlercreutzia</taxon>
    </lineage>
</organism>
<keyword evidence="4" id="KW-0249">Electron transport</keyword>
<dbReference type="RefSeq" id="WP_242163806.1">
    <property type="nucleotide sequence ID" value="NZ_JAJMLW010000001.1"/>
</dbReference>
<evidence type="ECO:0000256" key="3">
    <source>
        <dbReference type="ARBA" id="ARBA00022723"/>
    </source>
</evidence>
<feature type="domain" description="4Fe-4S ferredoxin-type" evidence="8">
    <location>
        <begin position="74"/>
        <end position="107"/>
    </location>
</feature>
<protein>
    <submittedName>
        <fullName evidence="9">4Fe-4S dicluster domain-containing protein</fullName>
    </submittedName>
</protein>
<evidence type="ECO:0000256" key="7">
    <source>
        <dbReference type="SAM" id="SignalP"/>
    </source>
</evidence>
<accession>A0ABS9WF99</accession>